<gene>
    <name evidence="2" type="ORF">SCUD_LOCUS4297</name>
</gene>
<protein>
    <submittedName>
        <fullName evidence="4">Small, acid-soluble spore protein N</fullName>
    </submittedName>
</protein>
<feature type="compositionally biased region" description="Polar residues" evidence="1">
    <location>
        <begin position="28"/>
        <end position="42"/>
    </location>
</feature>
<evidence type="ECO:0000313" key="3">
    <source>
        <dbReference type="Proteomes" id="UP000279833"/>
    </source>
</evidence>
<reference evidence="2 3" key="2">
    <citation type="submission" date="2018-11" db="EMBL/GenBank/DDBJ databases">
        <authorList>
            <consortium name="Pathogen Informatics"/>
        </authorList>
    </citation>
    <scope>NUCLEOTIDE SEQUENCE [LARGE SCALE GENOMIC DNA]</scope>
    <source>
        <strain evidence="2">Dakar</strain>
        <strain evidence="3">Dakar, Senegal</strain>
    </source>
</reference>
<keyword evidence="3" id="KW-1185">Reference proteome</keyword>
<feature type="compositionally biased region" description="Basic and acidic residues" evidence="1">
    <location>
        <begin position="1"/>
        <end position="27"/>
    </location>
</feature>
<dbReference type="Proteomes" id="UP000279833">
    <property type="component" value="Unassembled WGS sequence"/>
</dbReference>
<sequence length="94" mass="10998">MEENKPDPRGGRNQKETLKVDRTHIEESSQLCHKTSPHMESSGTEKKRKTKEHTTPRNGDKHEKDEQRLDRTRKEGPGKSGLENAGWWPMLHWE</sequence>
<proteinExistence type="predicted"/>
<evidence type="ECO:0000313" key="2">
    <source>
        <dbReference type="EMBL" id="VDO87929.1"/>
    </source>
</evidence>
<feature type="region of interest" description="Disordered" evidence="1">
    <location>
        <begin position="1"/>
        <end position="94"/>
    </location>
</feature>
<evidence type="ECO:0000313" key="4">
    <source>
        <dbReference type="WBParaSite" id="SCUD_0000430001-mRNA-1"/>
    </source>
</evidence>
<dbReference type="AlphaFoldDB" id="A0A183JNL4"/>
<evidence type="ECO:0000256" key="1">
    <source>
        <dbReference type="SAM" id="MobiDB-lite"/>
    </source>
</evidence>
<dbReference type="WBParaSite" id="SCUD_0000430001-mRNA-1">
    <property type="protein sequence ID" value="SCUD_0000430001-mRNA-1"/>
    <property type="gene ID" value="SCUD_0000430001"/>
</dbReference>
<feature type="compositionally biased region" description="Basic and acidic residues" evidence="1">
    <location>
        <begin position="52"/>
        <end position="77"/>
    </location>
</feature>
<name>A0A183JNL4_9TREM</name>
<dbReference type="EMBL" id="UZAK01005566">
    <property type="protein sequence ID" value="VDO87929.1"/>
    <property type="molecule type" value="Genomic_DNA"/>
</dbReference>
<reference evidence="4" key="1">
    <citation type="submission" date="2016-06" db="UniProtKB">
        <authorList>
            <consortium name="WormBaseParasite"/>
        </authorList>
    </citation>
    <scope>IDENTIFICATION</scope>
</reference>
<accession>A0A183JNL4</accession>
<organism evidence="4">
    <name type="scientific">Schistosoma curassoni</name>
    <dbReference type="NCBI Taxonomy" id="6186"/>
    <lineage>
        <taxon>Eukaryota</taxon>
        <taxon>Metazoa</taxon>
        <taxon>Spiralia</taxon>
        <taxon>Lophotrochozoa</taxon>
        <taxon>Platyhelminthes</taxon>
        <taxon>Trematoda</taxon>
        <taxon>Digenea</taxon>
        <taxon>Strigeidida</taxon>
        <taxon>Schistosomatoidea</taxon>
        <taxon>Schistosomatidae</taxon>
        <taxon>Schistosoma</taxon>
    </lineage>
</organism>